<dbReference type="GO" id="GO:0006396">
    <property type="term" value="P:RNA processing"/>
    <property type="evidence" value="ECO:0007669"/>
    <property type="project" value="InterPro"/>
</dbReference>
<dbReference type="Gene3D" id="3.30.1330.30">
    <property type="match status" value="1"/>
</dbReference>
<dbReference type="Gene3D" id="3.40.1280.10">
    <property type="match status" value="1"/>
</dbReference>
<dbReference type="InterPro" id="IPR001537">
    <property type="entry name" value="SpoU_MeTrfase"/>
</dbReference>
<dbReference type="Proteomes" id="UP000654670">
    <property type="component" value="Unassembled WGS sequence"/>
</dbReference>
<dbReference type="InterPro" id="IPR013123">
    <property type="entry name" value="SpoU_subst-bd"/>
</dbReference>
<dbReference type="EMBL" id="BMOK01000001">
    <property type="protein sequence ID" value="GGL41877.1"/>
    <property type="molecule type" value="Genomic_DNA"/>
</dbReference>
<keyword evidence="3" id="KW-0808">Transferase</keyword>
<dbReference type="GO" id="GO:0003723">
    <property type="term" value="F:RNA binding"/>
    <property type="evidence" value="ECO:0007669"/>
    <property type="project" value="InterPro"/>
</dbReference>
<dbReference type="InterPro" id="IPR029028">
    <property type="entry name" value="Alpha/beta_knot_MTases"/>
</dbReference>
<feature type="domain" description="RNA 2-O ribose methyltransferase substrate binding" evidence="4">
    <location>
        <begin position="31"/>
        <end position="101"/>
    </location>
</feature>
<gene>
    <name evidence="5" type="ORF">GCM10007968_02240</name>
</gene>
<keyword evidence="2 5" id="KW-0489">Methyltransferase</keyword>
<keyword evidence="6" id="KW-1185">Reference proteome</keyword>
<evidence type="ECO:0000259" key="4">
    <source>
        <dbReference type="SMART" id="SM00967"/>
    </source>
</evidence>
<reference evidence="5" key="1">
    <citation type="journal article" date="2014" name="Int. J. Syst. Evol. Microbiol.">
        <title>Complete genome sequence of Corynebacterium casei LMG S-19264T (=DSM 44701T), isolated from a smear-ripened cheese.</title>
        <authorList>
            <consortium name="US DOE Joint Genome Institute (JGI-PGF)"/>
            <person name="Walter F."/>
            <person name="Albersmeier A."/>
            <person name="Kalinowski J."/>
            <person name="Ruckert C."/>
        </authorList>
    </citation>
    <scope>NUCLEOTIDE SEQUENCE</scope>
    <source>
        <strain evidence="5">JCM 15325</strain>
    </source>
</reference>
<accession>A0A917RWY5</accession>
<dbReference type="SMART" id="SM00967">
    <property type="entry name" value="SpoU_sub_bind"/>
    <property type="match status" value="1"/>
</dbReference>
<reference evidence="5" key="2">
    <citation type="submission" date="2020-09" db="EMBL/GenBank/DDBJ databases">
        <authorList>
            <person name="Sun Q."/>
            <person name="Ohkuma M."/>
        </authorList>
    </citation>
    <scope>NUCLEOTIDE SEQUENCE</scope>
    <source>
        <strain evidence="5">JCM 15325</strain>
    </source>
</reference>
<dbReference type="Pfam" id="PF00588">
    <property type="entry name" value="SpoU_methylase"/>
    <property type="match status" value="1"/>
</dbReference>
<evidence type="ECO:0000256" key="2">
    <source>
        <dbReference type="ARBA" id="ARBA00022603"/>
    </source>
</evidence>
<dbReference type="GO" id="GO:0032259">
    <property type="term" value="P:methylation"/>
    <property type="evidence" value="ECO:0007669"/>
    <property type="project" value="UniProtKB-KW"/>
</dbReference>
<protein>
    <submittedName>
        <fullName evidence="5">23S rRNA methyltransferase</fullName>
    </submittedName>
</protein>
<dbReference type="GO" id="GO:0005737">
    <property type="term" value="C:cytoplasm"/>
    <property type="evidence" value="ECO:0007669"/>
    <property type="project" value="UniProtKB-ARBA"/>
</dbReference>
<name>A0A917RWY5_9BACL</name>
<sequence length="258" mass="28502">MRRMVSLQNEKVKNWKKLQMKKWREKERMYLLEGPHLLQEALFTANDCLTDVIIDEGFHLPPDWPIADVEVYQVTHKIFTELSQTETPQGVIGVCRMIQPALSIQRGRYLLVDGVQDPGNLGTLIRTADAFGLDAVFLGEGCVDGYNAKTLRSAQGSHFHLPVIHRDLFAVVSEMKKLGISLYGSSLQGRDMTATAVSGPYFGLVVGNEGNGASPELLAEMDKEVKIPMAGRAESMNVAVAAGILLYWLQTKGLARSV</sequence>
<dbReference type="SUPFAM" id="SSF55315">
    <property type="entry name" value="L30e-like"/>
    <property type="match status" value="1"/>
</dbReference>
<dbReference type="PANTHER" id="PTHR43191">
    <property type="entry name" value="RRNA METHYLTRANSFERASE 3"/>
    <property type="match status" value="1"/>
</dbReference>
<comment type="caution">
    <text evidence="5">The sequence shown here is derived from an EMBL/GenBank/DDBJ whole genome shotgun (WGS) entry which is preliminary data.</text>
</comment>
<evidence type="ECO:0000256" key="3">
    <source>
        <dbReference type="ARBA" id="ARBA00022679"/>
    </source>
</evidence>
<dbReference type="InterPro" id="IPR051259">
    <property type="entry name" value="rRNA_Methyltransferase"/>
</dbReference>
<comment type="similarity">
    <text evidence="1">Belongs to the class IV-like SAM-binding methyltransferase superfamily. RNA methyltransferase TrmH family.</text>
</comment>
<evidence type="ECO:0000256" key="1">
    <source>
        <dbReference type="ARBA" id="ARBA00007228"/>
    </source>
</evidence>
<dbReference type="SUPFAM" id="SSF75217">
    <property type="entry name" value="alpha/beta knot"/>
    <property type="match status" value="1"/>
</dbReference>
<dbReference type="PANTHER" id="PTHR43191:SF2">
    <property type="entry name" value="RRNA METHYLTRANSFERASE 3, MITOCHONDRIAL"/>
    <property type="match status" value="1"/>
</dbReference>
<dbReference type="GO" id="GO:0008173">
    <property type="term" value="F:RNA methyltransferase activity"/>
    <property type="evidence" value="ECO:0007669"/>
    <property type="project" value="InterPro"/>
</dbReference>
<evidence type="ECO:0000313" key="6">
    <source>
        <dbReference type="Proteomes" id="UP000654670"/>
    </source>
</evidence>
<dbReference type="CDD" id="cd18095">
    <property type="entry name" value="SpoU-like_rRNA-MTase"/>
    <property type="match status" value="1"/>
</dbReference>
<dbReference type="InterPro" id="IPR053888">
    <property type="entry name" value="MRM3-like_sub_bind"/>
</dbReference>
<dbReference type="InterPro" id="IPR029064">
    <property type="entry name" value="Ribosomal_eL30-like_sf"/>
</dbReference>
<proteinExistence type="inferred from homology"/>
<organism evidence="5 6">
    <name type="scientific">Sporolactobacillus putidus</name>
    <dbReference type="NCBI Taxonomy" id="492735"/>
    <lineage>
        <taxon>Bacteria</taxon>
        <taxon>Bacillati</taxon>
        <taxon>Bacillota</taxon>
        <taxon>Bacilli</taxon>
        <taxon>Bacillales</taxon>
        <taxon>Sporolactobacillaceae</taxon>
        <taxon>Sporolactobacillus</taxon>
    </lineage>
</organism>
<dbReference type="InterPro" id="IPR029026">
    <property type="entry name" value="tRNA_m1G_MTases_N"/>
</dbReference>
<evidence type="ECO:0000313" key="5">
    <source>
        <dbReference type="EMBL" id="GGL41877.1"/>
    </source>
</evidence>
<dbReference type="AlphaFoldDB" id="A0A917RWY5"/>
<dbReference type="Pfam" id="PF22435">
    <property type="entry name" value="MRM3-like_sub_bind"/>
    <property type="match status" value="1"/>
</dbReference>